<feature type="signal peptide" evidence="3">
    <location>
        <begin position="1"/>
        <end position="20"/>
    </location>
</feature>
<comment type="caution">
    <text evidence="4">The sequence shown here is derived from an EMBL/GenBank/DDBJ whole genome shotgun (WGS) entry which is preliminary data.</text>
</comment>
<feature type="region of interest" description="Disordered" evidence="1">
    <location>
        <begin position="307"/>
        <end position="353"/>
    </location>
</feature>
<keyword evidence="2" id="KW-0812">Transmembrane</keyword>
<evidence type="ECO:0000256" key="2">
    <source>
        <dbReference type="SAM" id="Phobius"/>
    </source>
</evidence>
<evidence type="ECO:0000313" key="4">
    <source>
        <dbReference type="EMBL" id="KAF4615835.1"/>
    </source>
</evidence>
<evidence type="ECO:0000256" key="3">
    <source>
        <dbReference type="SAM" id="SignalP"/>
    </source>
</evidence>
<protein>
    <recommendedName>
        <fullName evidence="6">Macrofage activating glycoprotein</fullName>
    </recommendedName>
</protein>
<keyword evidence="2" id="KW-1133">Transmembrane helix</keyword>
<keyword evidence="3" id="KW-0732">Signal</keyword>
<gene>
    <name evidence="4" type="ORF">D9613_012375</name>
</gene>
<name>A0A8H4QSC7_9AGAR</name>
<feature type="transmembrane region" description="Helical" evidence="2">
    <location>
        <begin position="354"/>
        <end position="375"/>
    </location>
</feature>
<dbReference type="AlphaFoldDB" id="A0A8H4QSC7"/>
<dbReference type="EMBL" id="JAACJL010000033">
    <property type="protein sequence ID" value="KAF4615835.1"/>
    <property type="molecule type" value="Genomic_DNA"/>
</dbReference>
<evidence type="ECO:0000313" key="5">
    <source>
        <dbReference type="Proteomes" id="UP000521872"/>
    </source>
</evidence>
<keyword evidence="5" id="KW-1185">Reference proteome</keyword>
<organism evidence="4 5">
    <name type="scientific">Agrocybe pediades</name>
    <dbReference type="NCBI Taxonomy" id="84607"/>
    <lineage>
        <taxon>Eukaryota</taxon>
        <taxon>Fungi</taxon>
        <taxon>Dikarya</taxon>
        <taxon>Basidiomycota</taxon>
        <taxon>Agaricomycotina</taxon>
        <taxon>Agaricomycetes</taxon>
        <taxon>Agaricomycetidae</taxon>
        <taxon>Agaricales</taxon>
        <taxon>Agaricineae</taxon>
        <taxon>Strophariaceae</taxon>
        <taxon>Agrocybe</taxon>
    </lineage>
</organism>
<feature type="chain" id="PRO_5034889772" description="Macrofage activating glycoprotein" evidence="3">
    <location>
        <begin position="21"/>
        <end position="376"/>
    </location>
</feature>
<feature type="compositionally biased region" description="Low complexity" evidence="1">
    <location>
        <begin position="307"/>
        <end position="333"/>
    </location>
</feature>
<keyword evidence="2" id="KW-0472">Membrane</keyword>
<sequence length="376" mass="38258">MSPAALSLFTLAAALGAASAQAVTGTFPPVPLASKHFTYPNLPFQVDTDQGLIRGTQTGYNICNSTTENQDSLCQTSFFNDATDFCLWAPSKPGETVADVEGEMVAWCSKPGHGTRLIPEGALTGLQFLKTPDYIQVVGFIDQTKINMASGDFGGEMDPHGADLRGNPMGGVMFSTSFGNGIQQVIEWTNFMGSNSFCLKACDPAGANAANFCQHIYDRIGCAYNAPNAAQNNVFEACQADNADFPGVYTGADGAVTTYKQPAESLGPITSIPFTAKVPKSSNCTPLTSSAVFTGLPTAAAAAVTGSGSASGSGSSSGSATVTGSATAKPTGTSGSGSSTGGAKPAQSSQPSDATTLAVSTIAGLFGVMFSVVFLA</sequence>
<evidence type="ECO:0008006" key="6">
    <source>
        <dbReference type="Google" id="ProtNLM"/>
    </source>
</evidence>
<evidence type="ECO:0000256" key="1">
    <source>
        <dbReference type="SAM" id="MobiDB-lite"/>
    </source>
</evidence>
<proteinExistence type="predicted"/>
<reference evidence="4 5" key="1">
    <citation type="submission" date="2019-12" db="EMBL/GenBank/DDBJ databases">
        <authorList>
            <person name="Floudas D."/>
            <person name="Bentzer J."/>
            <person name="Ahren D."/>
            <person name="Johansson T."/>
            <person name="Persson P."/>
            <person name="Tunlid A."/>
        </authorList>
    </citation>
    <scope>NUCLEOTIDE SEQUENCE [LARGE SCALE GENOMIC DNA]</scope>
    <source>
        <strain evidence="4 5">CBS 102.39</strain>
    </source>
</reference>
<accession>A0A8H4QSC7</accession>
<dbReference type="Proteomes" id="UP000521872">
    <property type="component" value="Unassembled WGS sequence"/>
</dbReference>